<dbReference type="RefSeq" id="WP_188651032.1">
    <property type="nucleotide sequence ID" value="NZ_BMNR01000002.1"/>
</dbReference>
<dbReference type="AlphaFoldDB" id="A0A8J3BGI3"/>
<evidence type="ECO:0000313" key="2">
    <source>
        <dbReference type="Proteomes" id="UP000612329"/>
    </source>
</evidence>
<keyword evidence="2" id="KW-1185">Reference proteome</keyword>
<comment type="caution">
    <text evidence="1">The sequence shown here is derived from an EMBL/GenBank/DDBJ whole genome shotgun (WGS) entry which is preliminary data.</text>
</comment>
<dbReference type="Pfam" id="PF13692">
    <property type="entry name" value="Glyco_trans_1_4"/>
    <property type="match status" value="1"/>
</dbReference>
<keyword evidence="1" id="KW-0808">Transferase</keyword>
<reference evidence="1" key="2">
    <citation type="submission" date="2020-09" db="EMBL/GenBank/DDBJ databases">
        <authorList>
            <person name="Sun Q."/>
            <person name="Ohkuma M."/>
        </authorList>
    </citation>
    <scope>NUCLEOTIDE SEQUENCE</scope>
    <source>
        <strain evidence="1">JCM 12862</strain>
    </source>
</reference>
<dbReference type="EMBL" id="BMNR01000002">
    <property type="protein sequence ID" value="GGK19707.1"/>
    <property type="molecule type" value="Genomic_DNA"/>
</dbReference>
<dbReference type="Gene3D" id="3.40.50.2000">
    <property type="entry name" value="Glycogen Phosphorylase B"/>
    <property type="match status" value="1"/>
</dbReference>
<sequence>MAKHLLIVGFVWPEPKSSAAGSRMLQLIDVFLLNNYQITFASACAKTNNAFDLSTLGINQVSIELNNSSFDTFVKNLNPDVVLFDRFMVEEQFGWRVQEQCPNALRILDTEDLHCLRKGREQALKDQAVFDKSYLFNDIAKREIASIYRCDLSLIISEEEIEILKNQFKVSDHLLCYLPFLTEVVSMESKKKFTKFKEREHFITIGNFLHAPNYDAVLFLKQNIWPLIKHKLPKAQIHIYGAYASEKVNQLNNAKEGFVIKGFADDVESVMQQAKVCLAPLRFGAGLKGKLIDAMTNGTPCVMTSIAAEGMFGNFEPNGFIADDAEEFANKAIELYTNKIFWNGKQKNGFQVINARFDKNLFVSDFIYKITAIQNNLGIHRLDNFTGQMLKHHTMQSTKFMSKWIEEKNKNIE</sequence>
<dbReference type="GO" id="GO:0016740">
    <property type="term" value="F:transferase activity"/>
    <property type="evidence" value="ECO:0007669"/>
    <property type="project" value="UniProtKB-KW"/>
</dbReference>
<proteinExistence type="predicted"/>
<accession>A0A8J3BGI3</accession>
<reference evidence="1" key="1">
    <citation type="journal article" date="2014" name="Int. J. Syst. Evol. Microbiol.">
        <title>Complete genome sequence of Corynebacterium casei LMG S-19264T (=DSM 44701T), isolated from a smear-ripened cheese.</title>
        <authorList>
            <consortium name="US DOE Joint Genome Institute (JGI-PGF)"/>
            <person name="Walter F."/>
            <person name="Albersmeier A."/>
            <person name="Kalinowski J."/>
            <person name="Ruckert C."/>
        </authorList>
    </citation>
    <scope>NUCLEOTIDE SEQUENCE</scope>
    <source>
        <strain evidence="1">JCM 12862</strain>
    </source>
</reference>
<gene>
    <name evidence="1" type="ORF">GCM10007962_12230</name>
</gene>
<organism evidence="1 2">
    <name type="scientific">Yeosuana aromativorans</name>
    <dbReference type="NCBI Taxonomy" id="288019"/>
    <lineage>
        <taxon>Bacteria</taxon>
        <taxon>Pseudomonadati</taxon>
        <taxon>Bacteroidota</taxon>
        <taxon>Flavobacteriia</taxon>
        <taxon>Flavobacteriales</taxon>
        <taxon>Flavobacteriaceae</taxon>
        <taxon>Yeosuana</taxon>
    </lineage>
</organism>
<dbReference type="SUPFAM" id="SSF53756">
    <property type="entry name" value="UDP-Glycosyltransferase/glycogen phosphorylase"/>
    <property type="match status" value="1"/>
</dbReference>
<dbReference type="Proteomes" id="UP000612329">
    <property type="component" value="Unassembled WGS sequence"/>
</dbReference>
<evidence type="ECO:0000313" key="1">
    <source>
        <dbReference type="EMBL" id="GGK19707.1"/>
    </source>
</evidence>
<name>A0A8J3BGI3_9FLAO</name>
<protein>
    <submittedName>
        <fullName evidence="1">Glycosyl transferase</fullName>
    </submittedName>
</protein>